<gene>
    <name evidence="4" type="primary">znhit2</name>
</gene>
<feature type="region of interest" description="Disordered" evidence="2">
    <location>
        <begin position="284"/>
        <end position="447"/>
    </location>
</feature>
<evidence type="ECO:0000313" key="5">
    <source>
        <dbReference type="Proteomes" id="UP000001646"/>
    </source>
</evidence>
<dbReference type="GeneID" id="103282087"/>
<keyword evidence="1" id="KW-0862">Zinc</keyword>
<evidence type="ECO:0000256" key="1">
    <source>
        <dbReference type="PROSITE-ProRule" id="PRU00453"/>
    </source>
</evidence>
<sequence>MEPASSRPGAGEDDLPCGFCPSRRAPYTCPRCLLRFCSVPCYHGHGSCARDFRDRELRLRLQGLRGDAASRDRVREALWRLRELREPGDEQAQVGLGPEEEELWEELTLEEQKAFRKLLSSGAAASLVPLWTPWWEAAAPPALVREVDPRNPGERGLVEERDPQEPLQGGLVEEVDPQEHPEGRDRDLMEKTDPQKPLECDLIEERDPQKPLEPKVRAFLEERDPQKRREGRDRDLIEKTDLQNISGCDLIDERDPQKSLEPKTCAFLEERDPQKPLQGVLVEEVDPQKHSEGRDQDLIEKTDLQKPLECDLIEERDRQKHTEGKDCDLLEKMDPQKPLEGTFMEETDPQEPFGGGKRASVEETGPQNPLEAEGRAFIGERDPQKSLQTEGDLTEQMEPQNPIQAPFLGEVDPRDPLGADKRGPSEEADPQNPLQREKHVFIDKRDPQKPLQGVLIEEMDPQKPSEAEDHVFVDKMDPKKPLQCTFVEERDPQKPLRGAFIEKTGPQNPSEAEDRVFVDNMDPKKPLRGSFVEERDPQKTLVEARDPQDPLEAGGRDLVGERGPQGALQGPRRPVCGAEASRLLRSIPRAIPPLCSFGVSASPAAAGLQLPGLLYGYAYCLSLYNGEVEDEEEETLLCEFCETLLDVCPSLGPSPRPYGSVSEALQDASRAIADRRYPECPLGRGGAMAAVARLLSQKAFLLAALSHLGRLLRKGRKRMAQADRSRAFRAGKKCAFLLSWANENEGQLRLLALAAREEGRGQREAGQEVAALRRGLERKWRGKRPPMEKEKKALIEELD</sequence>
<accession>A0A803SLY6</accession>
<dbReference type="InterPro" id="IPR039646">
    <property type="entry name" value="ZNHIT2"/>
</dbReference>
<reference evidence="4" key="2">
    <citation type="submission" date="2025-08" db="UniProtKB">
        <authorList>
            <consortium name="Ensembl"/>
        </authorList>
    </citation>
    <scope>IDENTIFICATION</scope>
</reference>
<dbReference type="SUPFAM" id="SSF144232">
    <property type="entry name" value="HIT/MYND zinc finger-like"/>
    <property type="match status" value="1"/>
</dbReference>
<dbReference type="InParanoid" id="A0A803SLY6"/>
<dbReference type="GO" id="GO:0008270">
    <property type="term" value="F:zinc ion binding"/>
    <property type="evidence" value="ECO:0007669"/>
    <property type="project" value="UniProtKB-UniRule"/>
</dbReference>
<dbReference type="Ensembl" id="ENSACAT00000055157.1">
    <property type="protein sequence ID" value="ENSACAP00000023976.1"/>
    <property type="gene ID" value="ENSACAG00000042088.1"/>
</dbReference>
<proteinExistence type="predicted"/>
<dbReference type="GeneTree" id="ENSGT00390000017147"/>
<dbReference type="PANTHER" id="PTHR15555:SF0">
    <property type="entry name" value="ZINC FINGER HIT DOMAIN-CONTAINING PROTEIN 2"/>
    <property type="match status" value="1"/>
</dbReference>
<feature type="region of interest" description="Disordered" evidence="2">
    <location>
        <begin position="145"/>
        <end position="240"/>
    </location>
</feature>
<dbReference type="PANTHER" id="PTHR15555">
    <property type="entry name" value="ZINC FINGER HIT DOMAIN CONTAINING PROTEIN 2 PROTEIN FON -RELATED"/>
    <property type="match status" value="1"/>
</dbReference>
<dbReference type="OrthoDB" id="10005492at2759"/>
<reference evidence="4" key="3">
    <citation type="submission" date="2025-09" db="UniProtKB">
        <authorList>
            <consortium name="Ensembl"/>
        </authorList>
    </citation>
    <scope>IDENTIFICATION</scope>
</reference>
<keyword evidence="1" id="KW-0479">Metal-binding</keyword>
<feature type="compositionally biased region" description="Basic and acidic residues" evidence="2">
    <location>
        <begin position="372"/>
        <end position="384"/>
    </location>
</feature>
<dbReference type="KEGG" id="acs:103282087"/>
<keyword evidence="5" id="KW-1185">Reference proteome</keyword>
<evidence type="ECO:0000313" key="4">
    <source>
        <dbReference type="Ensembl" id="ENSACAP00000023976.1"/>
    </source>
</evidence>
<evidence type="ECO:0000256" key="2">
    <source>
        <dbReference type="SAM" id="MobiDB-lite"/>
    </source>
</evidence>
<dbReference type="Proteomes" id="UP000001646">
    <property type="component" value="Unplaced"/>
</dbReference>
<dbReference type="PROSITE" id="PS51083">
    <property type="entry name" value="ZF_HIT"/>
    <property type="match status" value="1"/>
</dbReference>
<feature type="compositionally biased region" description="Basic and acidic residues" evidence="2">
    <location>
        <begin position="512"/>
        <end position="560"/>
    </location>
</feature>
<dbReference type="Gene3D" id="3.30.60.190">
    <property type="match status" value="1"/>
</dbReference>
<dbReference type="AlphaFoldDB" id="A0A803SLY6"/>
<evidence type="ECO:0000259" key="3">
    <source>
        <dbReference type="PROSITE" id="PS51083"/>
    </source>
</evidence>
<keyword evidence="1" id="KW-0863">Zinc-finger</keyword>
<feature type="compositionally biased region" description="Basic and acidic residues" evidence="2">
    <location>
        <begin position="177"/>
        <end position="240"/>
    </location>
</feature>
<feature type="compositionally biased region" description="Basic and acidic residues" evidence="2">
    <location>
        <begin position="145"/>
        <end position="164"/>
    </location>
</feature>
<reference evidence="4" key="1">
    <citation type="submission" date="2009-12" db="EMBL/GenBank/DDBJ databases">
        <title>The Genome Sequence of Anolis carolinensis (Green Anole Lizard).</title>
        <authorList>
            <consortium name="The Genome Sequencing Platform"/>
            <person name="Di Palma F."/>
            <person name="Alfoldi J."/>
            <person name="Heiman D."/>
            <person name="Young S."/>
            <person name="Grabherr M."/>
            <person name="Johnson J."/>
            <person name="Lander E.S."/>
            <person name="Lindblad-Toh K."/>
        </authorList>
    </citation>
    <scope>NUCLEOTIDE SEQUENCE [LARGE SCALE GENOMIC DNA]</scope>
    <source>
        <strain evidence="4">JBL SC #1</strain>
    </source>
</reference>
<dbReference type="CDD" id="cd23024">
    <property type="entry name" value="zf-HIT_ZNHIT2-3"/>
    <property type="match status" value="1"/>
</dbReference>
<feature type="region of interest" description="Disordered" evidence="2">
    <location>
        <begin position="484"/>
        <end position="573"/>
    </location>
</feature>
<name>A0A803SLY6_ANOCA</name>
<feature type="compositionally biased region" description="Basic and acidic residues" evidence="2">
    <location>
        <begin position="435"/>
        <end position="447"/>
    </location>
</feature>
<feature type="compositionally biased region" description="Basic and acidic residues" evidence="2">
    <location>
        <begin position="286"/>
        <end position="337"/>
    </location>
</feature>
<dbReference type="InterPro" id="IPR007529">
    <property type="entry name" value="Znf_HIT"/>
</dbReference>
<feature type="compositionally biased region" description="Polar residues" evidence="2">
    <location>
        <begin position="385"/>
        <end position="403"/>
    </location>
</feature>
<feature type="compositionally biased region" description="Basic and acidic residues" evidence="2">
    <location>
        <begin position="411"/>
        <end position="425"/>
    </location>
</feature>
<organism evidence="4 5">
    <name type="scientific">Anolis carolinensis</name>
    <name type="common">Green anole</name>
    <name type="synonym">American chameleon</name>
    <dbReference type="NCBI Taxonomy" id="28377"/>
    <lineage>
        <taxon>Eukaryota</taxon>
        <taxon>Metazoa</taxon>
        <taxon>Chordata</taxon>
        <taxon>Craniata</taxon>
        <taxon>Vertebrata</taxon>
        <taxon>Euteleostomi</taxon>
        <taxon>Lepidosauria</taxon>
        <taxon>Squamata</taxon>
        <taxon>Bifurcata</taxon>
        <taxon>Unidentata</taxon>
        <taxon>Episquamata</taxon>
        <taxon>Toxicofera</taxon>
        <taxon>Iguania</taxon>
        <taxon>Dactyloidae</taxon>
        <taxon>Anolis</taxon>
    </lineage>
</organism>
<feature type="region of interest" description="Disordered" evidence="2">
    <location>
        <begin position="780"/>
        <end position="799"/>
    </location>
</feature>
<dbReference type="Pfam" id="PF04438">
    <property type="entry name" value="zf-HIT"/>
    <property type="match status" value="1"/>
</dbReference>
<protein>
    <recommendedName>
        <fullName evidence="3">HIT-type domain-containing protein</fullName>
    </recommendedName>
</protein>
<dbReference type="CTD" id="741"/>
<feature type="domain" description="HIT-type" evidence="3">
    <location>
        <begin position="17"/>
        <end position="48"/>
    </location>
</feature>